<dbReference type="Pfam" id="PF03152">
    <property type="entry name" value="UFD1_N1"/>
    <property type="match status" value="1"/>
</dbReference>
<dbReference type="InterPro" id="IPR055417">
    <property type="entry name" value="UFD1_N1"/>
</dbReference>
<dbReference type="AlphaFoldDB" id="A0AAX7W5E2"/>
<evidence type="ECO:0000313" key="8">
    <source>
        <dbReference type="Ensembl" id="ENSACLP00000084636.1"/>
    </source>
</evidence>
<dbReference type="GO" id="GO:0006511">
    <property type="term" value="P:ubiquitin-dependent protein catabolic process"/>
    <property type="evidence" value="ECO:0007669"/>
    <property type="project" value="InterPro"/>
</dbReference>
<evidence type="ECO:0000259" key="6">
    <source>
        <dbReference type="Pfam" id="PF03152"/>
    </source>
</evidence>
<comment type="pathway">
    <text evidence="4">Protein degradation; proteasomal ubiquitin-dependent pathway.</text>
</comment>
<dbReference type="InterPro" id="IPR004854">
    <property type="entry name" value="Ufd1-like"/>
</dbReference>
<dbReference type="Gene3D" id="2.40.40.50">
    <property type="entry name" value="Ubiquitin fusion degradation protein UFD1, N-terminal domain"/>
    <property type="match status" value="1"/>
</dbReference>
<dbReference type="GO" id="GO:0030970">
    <property type="term" value="P:retrograde protein transport, ER to cytosol"/>
    <property type="evidence" value="ECO:0007669"/>
    <property type="project" value="UniProtKB-ARBA"/>
</dbReference>
<evidence type="ECO:0000256" key="4">
    <source>
        <dbReference type="ARBA" id="ARBA00060618"/>
    </source>
</evidence>
<sequence length="270" mass="30435">MFSFHVFDHQLARGFQNRFSTQYRCYSVSMLAGPNDRSDVEKGGKIIMPPSALDQLSRLNITYPMLFKLTNKNSDRMTHCGVLEFVADEGICYLPHWMMQNLLLEEGGLVQVESVNLMVATYSKFQPQSPDFLDITNPKAVLENALRNFACLTTGDVIAINYNEKIYELRVMETKPDKAVSIIECDMNAFTGSGNRLDGKTKGIEPSPAPLAPSDIKRGIPNYDFKIGRITFIRNSRPLPRKIVDDDDAINRFIAFSGQGQSLRKKGRKP</sequence>
<organism evidence="8 9">
    <name type="scientific">Astatotilapia calliptera</name>
    <name type="common">Eastern happy</name>
    <name type="synonym">Chromis callipterus</name>
    <dbReference type="NCBI Taxonomy" id="8154"/>
    <lineage>
        <taxon>Eukaryota</taxon>
        <taxon>Metazoa</taxon>
        <taxon>Chordata</taxon>
        <taxon>Craniata</taxon>
        <taxon>Vertebrata</taxon>
        <taxon>Euteleostomi</taxon>
        <taxon>Actinopterygii</taxon>
        <taxon>Neopterygii</taxon>
        <taxon>Teleostei</taxon>
        <taxon>Neoteleostei</taxon>
        <taxon>Acanthomorphata</taxon>
        <taxon>Ovalentaria</taxon>
        <taxon>Cichlomorphae</taxon>
        <taxon>Cichliformes</taxon>
        <taxon>Cichlidae</taxon>
        <taxon>African cichlids</taxon>
        <taxon>Pseudocrenilabrinae</taxon>
        <taxon>Haplochromini</taxon>
        <taxon>Astatotilapia</taxon>
    </lineage>
</organism>
<dbReference type="InterPro" id="IPR042299">
    <property type="entry name" value="Ufd1-like_Nn"/>
</dbReference>
<dbReference type="Pfam" id="PF24842">
    <property type="entry name" value="UFD1_N2"/>
    <property type="match status" value="1"/>
</dbReference>
<keyword evidence="9" id="KW-1185">Reference proteome</keyword>
<dbReference type="GO" id="GO:0036501">
    <property type="term" value="C:UFD1-NPL4 complex"/>
    <property type="evidence" value="ECO:0007669"/>
    <property type="project" value="UniProtKB-ARBA"/>
</dbReference>
<evidence type="ECO:0000259" key="7">
    <source>
        <dbReference type="Pfam" id="PF24842"/>
    </source>
</evidence>
<reference evidence="8 9" key="1">
    <citation type="submission" date="2018-05" db="EMBL/GenBank/DDBJ databases">
        <authorList>
            <person name="Datahose"/>
        </authorList>
    </citation>
    <scope>NUCLEOTIDE SEQUENCE</scope>
</reference>
<dbReference type="FunFam" id="2.40.40.50:FF:000001">
    <property type="entry name" value="Ubiquitin fusion degradation protein 1 homolog"/>
    <property type="match status" value="1"/>
</dbReference>
<dbReference type="PANTHER" id="PTHR12555:SF13">
    <property type="entry name" value="UBIQUITIN RECOGNITION FACTOR IN ER-ASSOCIATED DEGRADATION PROTEIN 1"/>
    <property type="match status" value="1"/>
</dbReference>
<reference evidence="8" key="4">
    <citation type="submission" date="2025-09" db="UniProtKB">
        <authorList>
            <consortium name="Ensembl"/>
        </authorList>
    </citation>
    <scope>IDENTIFICATION</scope>
</reference>
<evidence type="ECO:0000256" key="5">
    <source>
        <dbReference type="ARBA" id="ARBA00072593"/>
    </source>
</evidence>
<proteinExistence type="inferred from homology"/>
<reference evidence="9" key="2">
    <citation type="submission" date="2023-03" db="EMBL/GenBank/DDBJ databases">
        <authorList>
            <consortium name="Wellcome Sanger Institute Data Sharing"/>
        </authorList>
    </citation>
    <scope>NUCLEOTIDE SEQUENCE [LARGE SCALE GENOMIC DNA]</scope>
</reference>
<evidence type="ECO:0000256" key="3">
    <source>
        <dbReference type="ARBA" id="ARBA00058252"/>
    </source>
</evidence>
<dbReference type="Ensembl" id="ENSACLT00000045994.1">
    <property type="protein sequence ID" value="ENSACLP00000084636.1"/>
    <property type="gene ID" value="ENSACLG00000011132.2"/>
</dbReference>
<accession>A0AAX7W5E2</accession>
<dbReference type="InterPro" id="IPR055418">
    <property type="entry name" value="UFD1_N2"/>
</dbReference>
<dbReference type="Gene3D" id="3.10.330.10">
    <property type="match status" value="1"/>
</dbReference>
<dbReference type="Proteomes" id="UP000265100">
    <property type="component" value="Chromosome 12"/>
</dbReference>
<evidence type="ECO:0000313" key="9">
    <source>
        <dbReference type="Proteomes" id="UP000265100"/>
    </source>
</evidence>
<evidence type="ECO:0000256" key="1">
    <source>
        <dbReference type="ARBA" id="ARBA00006043"/>
    </source>
</evidence>
<dbReference type="PANTHER" id="PTHR12555">
    <property type="entry name" value="UBIQUITIN FUSION DEGRADATON PROTEIN 1"/>
    <property type="match status" value="1"/>
</dbReference>
<dbReference type="GO" id="GO:0034098">
    <property type="term" value="C:VCP-NPL4-UFD1 AAA ATPase complex"/>
    <property type="evidence" value="ECO:0007669"/>
    <property type="project" value="TreeGrafter"/>
</dbReference>
<dbReference type="GO" id="GO:0031593">
    <property type="term" value="F:polyubiquitin modification-dependent protein binding"/>
    <property type="evidence" value="ECO:0007669"/>
    <property type="project" value="TreeGrafter"/>
</dbReference>
<evidence type="ECO:0000256" key="2">
    <source>
        <dbReference type="ARBA" id="ARBA00022786"/>
    </source>
</evidence>
<name>A0AAX7W5E2_ASTCA</name>
<comment type="function">
    <text evidence="3">Essential component of the ubiquitin-dependent proteolytic pathway which degrades ubiquitin fusion proteins. The ternary complex containing UFD1, VCP and NPLOC4 binds ubiquitinated proteins and is necessary for the export of misfolded proteins from the ER to the cytoplasm, where they are degraded by the proteasome. The NPLOC4-UFD1-VCP complex regulates spindle disassembly at the end of mitosis and is necessary for the formation of a closed nuclear envelope. It may be involved in the development of some ectoderm-derived structures. Acts as a negative regulator of type I interferon production via the complex formed with VCP and NPLOC4, which binds to RIGI and recruits RNF125 to promote ubiquitination and degradation of RIGI.</text>
</comment>
<protein>
    <recommendedName>
        <fullName evidence="5">Ubiquitin recognition factor in ER-associated degradation protein 1</fullName>
    </recommendedName>
</protein>
<reference evidence="8" key="3">
    <citation type="submission" date="2025-08" db="UniProtKB">
        <authorList>
            <consortium name="Ensembl"/>
        </authorList>
    </citation>
    <scope>IDENTIFICATION</scope>
</reference>
<dbReference type="GeneTree" id="ENSGT00390000002408"/>
<keyword evidence="2" id="KW-0833">Ubl conjugation pathway</keyword>
<feature type="domain" description="Ubiquitin fusion degradation protein UFD1 N-terminal subdomain 2" evidence="7">
    <location>
        <begin position="120"/>
        <end position="188"/>
    </location>
</feature>
<feature type="domain" description="Ubiquitin fusion degradation protein UFD1 N-terminal subdomain 1" evidence="6">
    <location>
        <begin position="19"/>
        <end position="117"/>
    </location>
</feature>
<dbReference type="FunFam" id="3.10.330.10:FF:000002">
    <property type="entry name" value="ubiquitin fusion degradation protein 1 homolog"/>
    <property type="match status" value="1"/>
</dbReference>
<comment type="similarity">
    <text evidence="1">Belongs to the UFD1 family.</text>
</comment>